<sequence>MDVNGKFHKGCYMESASYNPSLGPVQAALVAFVASGGGGYDEIVAAVLVEKEEAVVRQGDTARLLLKMVSPNCDFRVFLLLFISKWMCVKELTWFGQISIVIHLMLKCCSELVER</sequence>
<keyword evidence="3" id="KW-1185">Reference proteome</keyword>
<protein>
    <recommendedName>
        <fullName evidence="1">Cytidine/deoxycytidylate deaminase zinc-binding domain-containing protein</fullName>
    </recommendedName>
</protein>
<dbReference type="Proteomes" id="UP000593563">
    <property type="component" value="Unassembled WGS sequence"/>
</dbReference>
<dbReference type="InterPro" id="IPR013171">
    <property type="entry name" value="Cyd/dCyd_deaminase_Zn-bd"/>
</dbReference>
<name>A0A6L5B909_APIGR</name>
<dbReference type="GO" id="GO:0008270">
    <property type="term" value="F:zinc ion binding"/>
    <property type="evidence" value="ECO:0007669"/>
    <property type="project" value="InterPro"/>
</dbReference>
<gene>
    <name evidence="2" type="ORF">AG4045_013097</name>
</gene>
<dbReference type="Pfam" id="PF08211">
    <property type="entry name" value="dCMP_cyt_deam_2"/>
    <property type="match status" value="1"/>
</dbReference>
<reference evidence="2" key="1">
    <citation type="submission" date="2020-01" db="EMBL/GenBank/DDBJ databases">
        <title>The Celery Genome Sequence Reveals Sequential Paleo-tetraploidization, Resistance Gene Elimination, Karyotype Evolution, and Functional Innovation in Apiales.</title>
        <authorList>
            <person name="Song X."/>
        </authorList>
    </citation>
    <scope>NUCLEOTIDE SEQUENCE</scope>
    <source>
        <tissue evidence="2">Leaf</tissue>
    </source>
</reference>
<evidence type="ECO:0000259" key="1">
    <source>
        <dbReference type="Pfam" id="PF08211"/>
    </source>
</evidence>
<accession>A0A6L5B909</accession>
<dbReference type="InterPro" id="IPR016193">
    <property type="entry name" value="Cytidine_deaminase-like"/>
</dbReference>
<dbReference type="GO" id="GO:0004126">
    <property type="term" value="F:cytidine deaminase activity"/>
    <property type="evidence" value="ECO:0007669"/>
    <property type="project" value="InterPro"/>
</dbReference>
<dbReference type="EMBL" id="WRXP01001591">
    <property type="protein sequence ID" value="KAF1002189.1"/>
    <property type="molecule type" value="Genomic_DNA"/>
</dbReference>
<dbReference type="SUPFAM" id="SSF53927">
    <property type="entry name" value="Cytidine deaminase-like"/>
    <property type="match status" value="1"/>
</dbReference>
<evidence type="ECO:0000313" key="3">
    <source>
        <dbReference type="Proteomes" id="UP000593563"/>
    </source>
</evidence>
<comment type="caution">
    <text evidence="2">The sequence shown here is derived from an EMBL/GenBank/DDBJ whole genome shotgun (WGS) entry which is preliminary data.</text>
</comment>
<dbReference type="AlphaFoldDB" id="A0A6L5B909"/>
<proteinExistence type="predicted"/>
<dbReference type="Gene3D" id="3.40.140.10">
    <property type="entry name" value="Cytidine Deaminase, domain 2"/>
    <property type="match status" value="1"/>
</dbReference>
<feature type="domain" description="Cytidine/deoxycytidylate deaminase zinc-binding" evidence="1">
    <location>
        <begin position="2"/>
        <end position="63"/>
    </location>
</feature>
<evidence type="ECO:0000313" key="2">
    <source>
        <dbReference type="EMBL" id="KAF1002189.1"/>
    </source>
</evidence>
<organism evidence="2 3">
    <name type="scientific">Apium graveolens</name>
    <name type="common">Celery</name>
    <dbReference type="NCBI Taxonomy" id="4045"/>
    <lineage>
        <taxon>Eukaryota</taxon>
        <taxon>Viridiplantae</taxon>
        <taxon>Streptophyta</taxon>
        <taxon>Embryophyta</taxon>
        <taxon>Tracheophyta</taxon>
        <taxon>Spermatophyta</taxon>
        <taxon>Magnoliopsida</taxon>
        <taxon>eudicotyledons</taxon>
        <taxon>Gunneridae</taxon>
        <taxon>Pentapetalae</taxon>
        <taxon>asterids</taxon>
        <taxon>campanulids</taxon>
        <taxon>Apiales</taxon>
        <taxon>Apiaceae</taxon>
        <taxon>Apioideae</taxon>
        <taxon>apioid superclade</taxon>
        <taxon>Apieae</taxon>
        <taxon>Apium</taxon>
    </lineage>
</organism>